<dbReference type="HAMAP" id="MF_02040">
    <property type="entry name" value="Mrp_NBP35"/>
    <property type="match status" value="1"/>
</dbReference>
<dbReference type="PANTHER" id="PTHR42961">
    <property type="entry name" value="IRON-SULFUR PROTEIN NUBPL"/>
    <property type="match status" value="1"/>
</dbReference>
<dbReference type="AlphaFoldDB" id="A0A1V8TPG7"/>
<name>A0A1V8TPG7_9PEZI</name>
<dbReference type="PANTHER" id="PTHR42961:SF2">
    <property type="entry name" value="IRON-SULFUR PROTEIN NUBPL"/>
    <property type="match status" value="1"/>
</dbReference>
<dbReference type="GO" id="GO:0046872">
    <property type="term" value="F:metal ion binding"/>
    <property type="evidence" value="ECO:0007669"/>
    <property type="project" value="UniProtKB-KW"/>
</dbReference>
<dbReference type="GO" id="GO:0005524">
    <property type="term" value="F:ATP binding"/>
    <property type="evidence" value="ECO:0007669"/>
    <property type="project" value="UniProtKB-KW"/>
</dbReference>
<dbReference type="CDD" id="cd02037">
    <property type="entry name" value="Mrp_NBP35"/>
    <property type="match status" value="1"/>
</dbReference>
<dbReference type="InterPro" id="IPR027417">
    <property type="entry name" value="P-loop_NTPase"/>
</dbReference>
<comment type="caution">
    <text evidence="7">The sequence shown here is derived from an EMBL/GenBank/DDBJ whole genome shotgun (WGS) entry which is preliminary data.</text>
</comment>
<keyword evidence="1" id="KW-0479">Metal-binding</keyword>
<evidence type="ECO:0000256" key="2">
    <source>
        <dbReference type="ARBA" id="ARBA00022741"/>
    </source>
</evidence>
<proteinExistence type="inferred from homology"/>
<dbReference type="Pfam" id="PF10609">
    <property type="entry name" value="ParA"/>
    <property type="match status" value="1"/>
</dbReference>
<comment type="similarity">
    <text evidence="6">Belongs to the Mrp/NBP35 ATP-binding proteins family.</text>
</comment>
<dbReference type="EMBL" id="NAJO01000003">
    <property type="protein sequence ID" value="OQO13245.1"/>
    <property type="molecule type" value="Genomic_DNA"/>
</dbReference>
<dbReference type="InterPro" id="IPR044304">
    <property type="entry name" value="NUBPL-like"/>
</dbReference>
<dbReference type="InterPro" id="IPR019591">
    <property type="entry name" value="Mrp/NBP35_ATP-bd"/>
</dbReference>
<keyword evidence="3" id="KW-0067">ATP-binding</keyword>
<dbReference type="InterPro" id="IPR033756">
    <property type="entry name" value="YlxH/NBP35"/>
</dbReference>
<evidence type="ECO:0000256" key="3">
    <source>
        <dbReference type="ARBA" id="ARBA00022840"/>
    </source>
</evidence>
<sequence>MNDRQQDVGLSTIRAEVLKQCFASRSFSIAGALQAGGHENPLGLPRSKPIPQNLSARMQRNVPQKRPIPNVKKIIAVSSAKGGVGKSTLAVNLALASARQGISTGILDADIYGPSIPTLLNLEGLEPELDERNFLVPLTAYGLKAISIGFLIPVTSPLAWRAPLLQKALSQLLFETSWPPLDLLVLDLPPGTGDIQLTIAQSLELAGAVIVSTPQDLALRDAVRGVGFWERTGVKRLGMVQNMSDGAKRKCEELGLDFLGDIPLHASICADADAGKPTVVANPDGPQAKAFGDIMSKISKQIGLA</sequence>
<keyword evidence="8" id="KW-1185">Reference proteome</keyword>
<evidence type="ECO:0000313" key="7">
    <source>
        <dbReference type="EMBL" id="OQO13245.1"/>
    </source>
</evidence>
<organism evidence="7 8">
    <name type="scientific">Cryoendolithus antarcticus</name>
    <dbReference type="NCBI Taxonomy" id="1507870"/>
    <lineage>
        <taxon>Eukaryota</taxon>
        <taxon>Fungi</taxon>
        <taxon>Dikarya</taxon>
        <taxon>Ascomycota</taxon>
        <taxon>Pezizomycotina</taxon>
        <taxon>Dothideomycetes</taxon>
        <taxon>Dothideomycetidae</taxon>
        <taxon>Cladosporiales</taxon>
        <taxon>Cladosporiaceae</taxon>
        <taxon>Cryoendolithus</taxon>
    </lineage>
</organism>
<evidence type="ECO:0000256" key="4">
    <source>
        <dbReference type="ARBA" id="ARBA00023004"/>
    </source>
</evidence>
<evidence type="ECO:0000256" key="6">
    <source>
        <dbReference type="ARBA" id="ARBA00024036"/>
    </source>
</evidence>
<dbReference type="GO" id="GO:0140663">
    <property type="term" value="F:ATP-dependent FeS chaperone activity"/>
    <property type="evidence" value="ECO:0007669"/>
    <property type="project" value="InterPro"/>
</dbReference>
<keyword evidence="5" id="KW-0411">Iron-sulfur</keyword>
<accession>A0A1V8TPG7</accession>
<gene>
    <name evidence="7" type="ORF">B0A48_01473</name>
</gene>
<dbReference type="OrthoDB" id="1741334at2759"/>
<dbReference type="SUPFAM" id="SSF52540">
    <property type="entry name" value="P-loop containing nucleoside triphosphate hydrolases"/>
    <property type="match status" value="1"/>
</dbReference>
<dbReference type="Gene3D" id="3.40.50.300">
    <property type="entry name" value="P-loop containing nucleotide triphosphate hydrolases"/>
    <property type="match status" value="1"/>
</dbReference>
<keyword evidence="2" id="KW-0547">Nucleotide-binding</keyword>
<evidence type="ECO:0000256" key="5">
    <source>
        <dbReference type="ARBA" id="ARBA00023014"/>
    </source>
</evidence>
<evidence type="ECO:0000313" key="8">
    <source>
        <dbReference type="Proteomes" id="UP000192596"/>
    </source>
</evidence>
<dbReference type="GO" id="GO:0051539">
    <property type="term" value="F:4 iron, 4 sulfur cluster binding"/>
    <property type="evidence" value="ECO:0007669"/>
    <property type="project" value="TreeGrafter"/>
</dbReference>
<reference evidence="8" key="1">
    <citation type="submission" date="2017-03" db="EMBL/GenBank/DDBJ databases">
        <title>Genomes of endolithic fungi from Antarctica.</title>
        <authorList>
            <person name="Coleine C."/>
            <person name="Masonjones S."/>
            <person name="Stajich J.E."/>
        </authorList>
    </citation>
    <scope>NUCLEOTIDE SEQUENCE [LARGE SCALE GENOMIC DNA]</scope>
    <source>
        <strain evidence="8">CCFEE 5527</strain>
    </source>
</reference>
<dbReference type="STRING" id="1507870.A0A1V8TPG7"/>
<dbReference type="InParanoid" id="A0A1V8TPG7"/>
<protein>
    <recommendedName>
        <fullName evidence="9">Iron-sulfur protein IND1</fullName>
    </recommendedName>
</protein>
<evidence type="ECO:0008006" key="9">
    <source>
        <dbReference type="Google" id="ProtNLM"/>
    </source>
</evidence>
<evidence type="ECO:0000256" key="1">
    <source>
        <dbReference type="ARBA" id="ARBA00022723"/>
    </source>
</evidence>
<dbReference type="GO" id="GO:0005739">
    <property type="term" value="C:mitochondrion"/>
    <property type="evidence" value="ECO:0007669"/>
    <property type="project" value="TreeGrafter"/>
</dbReference>
<dbReference type="Proteomes" id="UP000192596">
    <property type="component" value="Unassembled WGS sequence"/>
</dbReference>
<keyword evidence="4" id="KW-0408">Iron</keyword>
<dbReference type="GO" id="GO:0032981">
    <property type="term" value="P:mitochondrial respiratory chain complex I assembly"/>
    <property type="evidence" value="ECO:0007669"/>
    <property type="project" value="TreeGrafter"/>
</dbReference>
<dbReference type="GO" id="GO:0016226">
    <property type="term" value="P:iron-sulfur cluster assembly"/>
    <property type="evidence" value="ECO:0007669"/>
    <property type="project" value="InterPro"/>
</dbReference>